<organism evidence="1 2">
    <name type="scientific">Porcisia hertigi</name>
    <dbReference type="NCBI Taxonomy" id="2761500"/>
    <lineage>
        <taxon>Eukaryota</taxon>
        <taxon>Discoba</taxon>
        <taxon>Euglenozoa</taxon>
        <taxon>Kinetoplastea</taxon>
        <taxon>Metakinetoplastina</taxon>
        <taxon>Trypanosomatida</taxon>
        <taxon>Trypanosomatidae</taxon>
        <taxon>Leishmaniinae</taxon>
        <taxon>Porcisia</taxon>
    </lineage>
</organism>
<sequence length="221" mass="24761">MPFCFAELQKVFLDALAVCPPDAPQQTREMGVSLACARLCSGSWFPMEQTRLPVRLYLRATGDFDTEESCIQTVERAVTTALEEVLHKSVATEFMGEASSCSDIVGACTAILRRYLLWILYGYLSYDGTPQLLFCDALKNTVRRCRAEWKQRLLPMVHCGKHPEELFRFVVTSGTRQLCTSTVLSKADRAEVSLMAATLIQVFLMAEESPPGEPFPRSFVD</sequence>
<gene>
    <name evidence="1" type="ORF">JKF63_01987</name>
</gene>
<dbReference type="Proteomes" id="UP000674318">
    <property type="component" value="Unassembled WGS sequence"/>
</dbReference>
<dbReference type="OrthoDB" id="259266at2759"/>
<name>A0A836L1V5_9TRYP</name>
<dbReference type="AlphaFoldDB" id="A0A836L1V5"/>
<comment type="caution">
    <text evidence="1">The sequence shown here is derived from an EMBL/GenBank/DDBJ whole genome shotgun (WGS) entry which is preliminary data.</text>
</comment>
<evidence type="ECO:0000313" key="2">
    <source>
        <dbReference type="Proteomes" id="UP000674318"/>
    </source>
</evidence>
<dbReference type="EMBL" id="JAFJZO010000034">
    <property type="protein sequence ID" value="KAG5494152.1"/>
    <property type="molecule type" value="Genomic_DNA"/>
</dbReference>
<evidence type="ECO:0000313" key="1">
    <source>
        <dbReference type="EMBL" id="KAG5494152.1"/>
    </source>
</evidence>
<dbReference type="GeneID" id="94288107"/>
<dbReference type="KEGG" id="phet:94288107"/>
<accession>A0A836L1V5</accession>
<reference evidence="1 2" key="1">
    <citation type="submission" date="2021-02" db="EMBL/GenBank/DDBJ databases">
        <title>Porcisia hertigi Genome sequencing and assembly.</title>
        <authorList>
            <person name="Almutairi H."/>
            <person name="Gatherer D."/>
        </authorList>
    </citation>
    <scope>NUCLEOTIDE SEQUENCE [LARGE SCALE GENOMIC DNA]</scope>
    <source>
        <strain evidence="1 2">C119</strain>
    </source>
</reference>
<protein>
    <submittedName>
        <fullName evidence="1">Uncharacterized protein</fullName>
    </submittedName>
</protein>
<keyword evidence="2" id="KW-1185">Reference proteome</keyword>
<dbReference type="RefSeq" id="XP_067754187.1">
    <property type="nucleotide sequence ID" value="XM_067898030.1"/>
</dbReference>
<proteinExistence type="predicted"/>